<evidence type="ECO:0000256" key="8">
    <source>
        <dbReference type="ARBA" id="ARBA00048679"/>
    </source>
</evidence>
<keyword evidence="3" id="KW-0808">Transferase</keyword>
<feature type="compositionally biased region" description="Basic residues" evidence="10">
    <location>
        <begin position="72"/>
        <end position="83"/>
    </location>
</feature>
<feature type="compositionally biased region" description="Basic and acidic residues" evidence="10">
    <location>
        <begin position="1"/>
        <end position="14"/>
    </location>
</feature>
<evidence type="ECO:0000313" key="12">
    <source>
        <dbReference type="EMBL" id="QWU90337.1"/>
    </source>
</evidence>
<protein>
    <recommendedName>
        <fullName evidence="1">non-specific serine/threonine protein kinase</fullName>
        <ecNumber evidence="1">2.7.11.1</ecNumber>
    </recommendedName>
</protein>
<keyword evidence="6 9" id="KW-0067">ATP-binding</keyword>
<dbReference type="InterPro" id="IPR017441">
    <property type="entry name" value="Protein_kinase_ATP_BS"/>
</dbReference>
<dbReference type="Gene3D" id="1.10.510.10">
    <property type="entry name" value="Transferase(Phosphotransferase) domain 1"/>
    <property type="match status" value="1"/>
</dbReference>
<feature type="compositionally biased region" description="Low complexity" evidence="10">
    <location>
        <begin position="42"/>
        <end position="64"/>
    </location>
</feature>
<accession>A0ABX8IBC0</accession>
<evidence type="ECO:0000256" key="4">
    <source>
        <dbReference type="ARBA" id="ARBA00022741"/>
    </source>
</evidence>
<evidence type="ECO:0000256" key="3">
    <source>
        <dbReference type="ARBA" id="ARBA00022679"/>
    </source>
</evidence>
<dbReference type="EC" id="2.7.11.1" evidence="1"/>
<dbReference type="EMBL" id="CP076667">
    <property type="protein sequence ID" value="QWU90337.1"/>
    <property type="molecule type" value="Genomic_DNA"/>
</dbReference>
<evidence type="ECO:0000259" key="11">
    <source>
        <dbReference type="PROSITE" id="PS50011"/>
    </source>
</evidence>
<evidence type="ECO:0000256" key="10">
    <source>
        <dbReference type="SAM" id="MobiDB-lite"/>
    </source>
</evidence>
<feature type="binding site" evidence="9">
    <location>
        <position position="154"/>
    </location>
    <ligand>
        <name>ATP</name>
        <dbReference type="ChEBI" id="CHEBI:30616"/>
    </ligand>
</feature>
<dbReference type="Pfam" id="PF00069">
    <property type="entry name" value="Pkinase"/>
    <property type="match status" value="1"/>
</dbReference>
<evidence type="ECO:0000256" key="9">
    <source>
        <dbReference type="PROSITE-ProRule" id="PRU10141"/>
    </source>
</evidence>
<name>A0ABX8IBC0_9ASCO</name>
<evidence type="ECO:0000256" key="7">
    <source>
        <dbReference type="ARBA" id="ARBA00047899"/>
    </source>
</evidence>
<sequence>MTEKKHRSLKDLFKHSSSSSSSSLNKLGNSDHRSFLRRRNSKSSLTPQTSSSSKPSSGISPAASDSEESVRKGKGHRRKHESSHLSLKRFFKILRPEHLDDGVKEKTPPELPLSSTSDLAKKYDIGKLIGTGASGSVNLVTAHGNENEIFAVKKFRARLKNESEHDYQTKVKNEFLIGDYLKHQNLVHTMELIKEKSEYLIVMEYCPYDFFNLVMSGLMKVEEVCCYFKQIVNGVAHLHEAGIAHRDLKLDNCVVNSDGVLKLIDFGSAFQYRKDSKSSSGPQTKILKAKGIVGSDPYLAPEVFDTTTPYDARLADVWSIAIIFCCMILKRFPWKLPRSSDPSFRSFACLNSMDEPVSEQEMEEKDSKGPKYGPERLLRLLPQGSRPLIASMLTIDTTKRCLIGDVLADPFYKDIQNCYYAEVDEKPQEEFKEAKEDNLSPPQPPMSPEAASSPGSELQTPSSSGSGTPRVLSHDAISHDNSAHRFGSHIHNPEAFAGTTAVKRVERFFKAPNHTHHLVTEKELEQINAERQRARKLKESGTA</sequence>
<evidence type="ECO:0000256" key="1">
    <source>
        <dbReference type="ARBA" id="ARBA00012513"/>
    </source>
</evidence>
<dbReference type="PROSITE" id="PS00107">
    <property type="entry name" value="PROTEIN_KINASE_ATP"/>
    <property type="match status" value="1"/>
</dbReference>
<organism evidence="12 13">
    <name type="scientific">Candidozyma haemuli</name>
    <dbReference type="NCBI Taxonomy" id="45357"/>
    <lineage>
        <taxon>Eukaryota</taxon>
        <taxon>Fungi</taxon>
        <taxon>Dikarya</taxon>
        <taxon>Ascomycota</taxon>
        <taxon>Saccharomycotina</taxon>
        <taxon>Pichiomycetes</taxon>
        <taxon>Metschnikowiaceae</taxon>
        <taxon>Candidozyma</taxon>
    </lineage>
</organism>
<feature type="region of interest" description="Disordered" evidence="10">
    <location>
        <begin position="429"/>
        <end position="474"/>
    </location>
</feature>
<dbReference type="PANTHER" id="PTHR24343">
    <property type="entry name" value="SERINE/THREONINE KINASE"/>
    <property type="match status" value="1"/>
</dbReference>
<feature type="compositionally biased region" description="Polar residues" evidence="10">
    <location>
        <begin position="453"/>
        <end position="467"/>
    </location>
</feature>
<feature type="compositionally biased region" description="Basic and acidic residues" evidence="10">
    <location>
        <begin position="429"/>
        <end position="438"/>
    </location>
</feature>
<comment type="catalytic activity">
    <reaction evidence="8">
        <text>L-seryl-[protein] + ATP = O-phospho-L-seryl-[protein] + ADP + H(+)</text>
        <dbReference type="Rhea" id="RHEA:17989"/>
        <dbReference type="Rhea" id="RHEA-COMP:9863"/>
        <dbReference type="Rhea" id="RHEA-COMP:11604"/>
        <dbReference type="ChEBI" id="CHEBI:15378"/>
        <dbReference type="ChEBI" id="CHEBI:29999"/>
        <dbReference type="ChEBI" id="CHEBI:30616"/>
        <dbReference type="ChEBI" id="CHEBI:83421"/>
        <dbReference type="ChEBI" id="CHEBI:456216"/>
        <dbReference type="EC" id="2.7.11.1"/>
    </reaction>
</comment>
<evidence type="ECO:0000256" key="2">
    <source>
        <dbReference type="ARBA" id="ARBA00022527"/>
    </source>
</evidence>
<dbReference type="PANTHER" id="PTHR24343:SF137">
    <property type="entry name" value="SERINE_THREONINE-PROTEIN KINASE HRK1"/>
    <property type="match status" value="1"/>
</dbReference>
<keyword evidence="4 9" id="KW-0547">Nucleotide-binding</keyword>
<dbReference type="InterPro" id="IPR000719">
    <property type="entry name" value="Prot_kinase_dom"/>
</dbReference>
<feature type="domain" description="Protein kinase" evidence="11">
    <location>
        <begin position="123"/>
        <end position="412"/>
    </location>
</feature>
<evidence type="ECO:0000256" key="6">
    <source>
        <dbReference type="ARBA" id="ARBA00022840"/>
    </source>
</evidence>
<keyword evidence="2" id="KW-0723">Serine/threonine-protein kinase</keyword>
<evidence type="ECO:0000313" key="13">
    <source>
        <dbReference type="Proteomes" id="UP000825434"/>
    </source>
</evidence>
<dbReference type="InterPro" id="IPR008271">
    <property type="entry name" value="Ser/Thr_kinase_AS"/>
</dbReference>
<dbReference type="InterPro" id="IPR011009">
    <property type="entry name" value="Kinase-like_dom_sf"/>
</dbReference>
<evidence type="ECO:0000256" key="5">
    <source>
        <dbReference type="ARBA" id="ARBA00022777"/>
    </source>
</evidence>
<dbReference type="Proteomes" id="UP000825434">
    <property type="component" value="Chromosome 7"/>
</dbReference>
<comment type="catalytic activity">
    <reaction evidence="7">
        <text>L-threonyl-[protein] + ATP = O-phospho-L-threonyl-[protein] + ADP + H(+)</text>
        <dbReference type="Rhea" id="RHEA:46608"/>
        <dbReference type="Rhea" id="RHEA-COMP:11060"/>
        <dbReference type="Rhea" id="RHEA-COMP:11605"/>
        <dbReference type="ChEBI" id="CHEBI:15378"/>
        <dbReference type="ChEBI" id="CHEBI:30013"/>
        <dbReference type="ChEBI" id="CHEBI:30616"/>
        <dbReference type="ChEBI" id="CHEBI:61977"/>
        <dbReference type="ChEBI" id="CHEBI:456216"/>
        <dbReference type="EC" id="2.7.11.1"/>
    </reaction>
</comment>
<dbReference type="SUPFAM" id="SSF56112">
    <property type="entry name" value="Protein kinase-like (PK-like)"/>
    <property type="match status" value="1"/>
</dbReference>
<keyword evidence="5" id="KW-0418">Kinase</keyword>
<dbReference type="Gene3D" id="3.30.200.20">
    <property type="entry name" value="Phosphorylase Kinase, domain 1"/>
    <property type="match status" value="1"/>
</dbReference>
<keyword evidence="13" id="KW-1185">Reference proteome</keyword>
<reference evidence="12 13" key="1">
    <citation type="submission" date="2021-06" db="EMBL/GenBank/DDBJ databases">
        <title>Candida outbreak in Lebanon.</title>
        <authorList>
            <person name="Finianos M."/>
        </authorList>
    </citation>
    <scope>NUCLEOTIDE SEQUENCE [LARGE SCALE GENOMIC DNA]</scope>
    <source>
        <strain evidence="12">CA3LBN</strain>
    </source>
</reference>
<dbReference type="PROSITE" id="PS50011">
    <property type="entry name" value="PROTEIN_KINASE_DOM"/>
    <property type="match status" value="1"/>
</dbReference>
<dbReference type="PROSITE" id="PS00108">
    <property type="entry name" value="PROTEIN_KINASE_ST"/>
    <property type="match status" value="1"/>
</dbReference>
<feature type="region of interest" description="Disordered" evidence="10">
    <location>
        <begin position="1"/>
        <end position="83"/>
    </location>
</feature>
<proteinExistence type="predicted"/>
<gene>
    <name evidence="12" type="ORF">CA3LBN_004698</name>
</gene>
<dbReference type="SMART" id="SM00220">
    <property type="entry name" value="S_TKc"/>
    <property type="match status" value="1"/>
</dbReference>